<dbReference type="Pfam" id="PF08241">
    <property type="entry name" value="Methyltransf_11"/>
    <property type="match status" value="1"/>
</dbReference>
<sequence>MTVDSSAQRYGDVLFSSGRDGERERLGALARALDPISRDLLLGLGVARGRHCLDVGAGTGTLGRWLSRRVGARVTAVDRDTAFLRDCSGELDVLRADVTDPGFRPGRFDLVHARLVLAHVREREDLLPRMLSWLKPGGLLVLTDPVVIPATQLLHPHYRAAVTGHFRMMAEVIGSDLHFADRYAQAFADLGLTGIGVHTYLPVVGADRGFTEFVEGTLRQSRHFLLTHGMRPAAFEEALDHVRRPGTREKFFELRTAWGRVPLPSPRDPDPEHS</sequence>
<dbReference type="AlphaFoldDB" id="A0A401YWV9"/>
<keyword evidence="3" id="KW-0489">Methyltransferase</keyword>
<reference evidence="3 4" key="1">
    <citation type="submission" date="2018-12" db="EMBL/GenBank/DDBJ databases">
        <title>Draft genome sequence of Embleya hyalina NBRC 13850T.</title>
        <authorList>
            <person name="Komaki H."/>
            <person name="Hosoyama A."/>
            <person name="Kimura A."/>
            <person name="Ichikawa N."/>
            <person name="Tamura T."/>
        </authorList>
    </citation>
    <scope>NUCLEOTIDE SEQUENCE [LARGE SCALE GENOMIC DNA]</scope>
    <source>
        <strain evidence="3 4">NBRC 13850</strain>
    </source>
</reference>
<dbReference type="GO" id="GO:0017000">
    <property type="term" value="P:antibiotic biosynthetic process"/>
    <property type="evidence" value="ECO:0007669"/>
    <property type="project" value="UniProtKB-ARBA"/>
</dbReference>
<dbReference type="CDD" id="cd02440">
    <property type="entry name" value="AdoMet_MTases"/>
    <property type="match status" value="1"/>
</dbReference>
<dbReference type="Proteomes" id="UP000286931">
    <property type="component" value="Unassembled WGS sequence"/>
</dbReference>
<dbReference type="Gene3D" id="3.40.50.150">
    <property type="entry name" value="Vaccinia Virus protein VP39"/>
    <property type="match status" value="1"/>
</dbReference>
<proteinExistence type="predicted"/>
<dbReference type="GO" id="GO:0008757">
    <property type="term" value="F:S-adenosylmethionine-dependent methyltransferase activity"/>
    <property type="evidence" value="ECO:0007669"/>
    <property type="project" value="InterPro"/>
</dbReference>
<dbReference type="InterPro" id="IPR029063">
    <property type="entry name" value="SAM-dependent_MTases_sf"/>
</dbReference>
<dbReference type="PANTHER" id="PTHR43861">
    <property type="entry name" value="TRANS-ACONITATE 2-METHYLTRANSFERASE-RELATED"/>
    <property type="match status" value="1"/>
</dbReference>
<dbReference type="OrthoDB" id="3469983at2"/>
<keyword evidence="1 3" id="KW-0808">Transferase</keyword>
<accession>A0A401YWV9</accession>
<dbReference type="RefSeq" id="WP_126640948.1">
    <property type="nucleotide sequence ID" value="NZ_BIFH01000031.1"/>
</dbReference>
<evidence type="ECO:0000256" key="1">
    <source>
        <dbReference type="ARBA" id="ARBA00022679"/>
    </source>
</evidence>
<evidence type="ECO:0000313" key="4">
    <source>
        <dbReference type="Proteomes" id="UP000286931"/>
    </source>
</evidence>
<feature type="domain" description="Methyltransferase type 11" evidence="2">
    <location>
        <begin position="53"/>
        <end position="142"/>
    </location>
</feature>
<evidence type="ECO:0000259" key="2">
    <source>
        <dbReference type="Pfam" id="PF08241"/>
    </source>
</evidence>
<name>A0A401YWV9_9ACTN</name>
<evidence type="ECO:0000313" key="3">
    <source>
        <dbReference type="EMBL" id="GCD99103.1"/>
    </source>
</evidence>
<protein>
    <submittedName>
        <fullName evidence="3">Methyltransferase</fullName>
    </submittedName>
</protein>
<dbReference type="GO" id="GO:0032259">
    <property type="term" value="P:methylation"/>
    <property type="evidence" value="ECO:0007669"/>
    <property type="project" value="UniProtKB-KW"/>
</dbReference>
<dbReference type="EMBL" id="BIFH01000031">
    <property type="protein sequence ID" value="GCD99103.1"/>
    <property type="molecule type" value="Genomic_DNA"/>
</dbReference>
<organism evidence="3 4">
    <name type="scientific">Embleya hyalina</name>
    <dbReference type="NCBI Taxonomy" id="516124"/>
    <lineage>
        <taxon>Bacteria</taxon>
        <taxon>Bacillati</taxon>
        <taxon>Actinomycetota</taxon>
        <taxon>Actinomycetes</taxon>
        <taxon>Kitasatosporales</taxon>
        <taxon>Streptomycetaceae</taxon>
        <taxon>Embleya</taxon>
    </lineage>
</organism>
<keyword evidence="4" id="KW-1185">Reference proteome</keyword>
<dbReference type="SUPFAM" id="SSF53335">
    <property type="entry name" value="S-adenosyl-L-methionine-dependent methyltransferases"/>
    <property type="match status" value="1"/>
</dbReference>
<dbReference type="PANTHER" id="PTHR43861:SF3">
    <property type="entry name" value="PUTATIVE (AFU_ORTHOLOGUE AFUA_2G14390)-RELATED"/>
    <property type="match status" value="1"/>
</dbReference>
<gene>
    <name evidence="3" type="ORF">EHYA_06815</name>
</gene>
<comment type="caution">
    <text evidence="3">The sequence shown here is derived from an EMBL/GenBank/DDBJ whole genome shotgun (WGS) entry which is preliminary data.</text>
</comment>
<dbReference type="InterPro" id="IPR013216">
    <property type="entry name" value="Methyltransf_11"/>
</dbReference>